<accession>A0ACC3DUT9</accession>
<dbReference type="Proteomes" id="UP001186974">
    <property type="component" value="Unassembled WGS sequence"/>
</dbReference>
<organism evidence="1 2">
    <name type="scientific">Coniosporium uncinatum</name>
    <dbReference type="NCBI Taxonomy" id="93489"/>
    <lineage>
        <taxon>Eukaryota</taxon>
        <taxon>Fungi</taxon>
        <taxon>Dikarya</taxon>
        <taxon>Ascomycota</taxon>
        <taxon>Pezizomycotina</taxon>
        <taxon>Dothideomycetes</taxon>
        <taxon>Dothideomycetes incertae sedis</taxon>
        <taxon>Coniosporium</taxon>
    </lineage>
</organism>
<reference evidence="1" key="1">
    <citation type="submission" date="2024-09" db="EMBL/GenBank/DDBJ databases">
        <title>Black Yeasts Isolated from many extreme environments.</title>
        <authorList>
            <person name="Coleine C."/>
            <person name="Stajich J.E."/>
            <person name="Selbmann L."/>
        </authorList>
    </citation>
    <scope>NUCLEOTIDE SEQUENCE</scope>
    <source>
        <strain evidence="1">CCFEE 5737</strain>
    </source>
</reference>
<sequence length="359" mass="40930">MFNFSKHEAPVSKCYFTHVKLPDFVDEKKPPTKSKPFSTFHSQSFAHTTSMLLPEALYALLRNRLDEGIFTLHYSKLYMTLTDIISSDFFTTYIKTPGSNILMLSEGRAGIDPAVFSLRDGILRLELDKATYERCGLQGKPVQDARGGRKHVKARWAVEVNLRLPSMVHGKKGFSRFEYAFKNVLNQSVTWLLTDLSLSSKEGGVSVEERKPPVAEFQSKEFAVRPTATRMEAVKVPVLKEWRRLYDEVEAEELQEWLGLAFLDSPRVREGDGIDSFLSRYSVPTFDRVEEEDKGTETRNLVRLSWHGLASPKFVLGLWMVVRKYMKDEWVALNVGAFGGKGYTVMGSGKEEALVWEYD</sequence>
<comment type="caution">
    <text evidence="1">The sequence shown here is derived from an EMBL/GenBank/DDBJ whole genome shotgun (WGS) entry which is preliminary data.</text>
</comment>
<evidence type="ECO:0000313" key="2">
    <source>
        <dbReference type="Proteomes" id="UP001186974"/>
    </source>
</evidence>
<protein>
    <submittedName>
        <fullName evidence="1">Uncharacterized protein</fullName>
    </submittedName>
</protein>
<name>A0ACC3DUT9_9PEZI</name>
<evidence type="ECO:0000313" key="1">
    <source>
        <dbReference type="EMBL" id="KAK3080554.1"/>
    </source>
</evidence>
<gene>
    <name evidence="1" type="ORF">LTS18_000313</name>
</gene>
<keyword evidence="2" id="KW-1185">Reference proteome</keyword>
<dbReference type="EMBL" id="JAWDJW010000510">
    <property type="protein sequence ID" value="KAK3080554.1"/>
    <property type="molecule type" value="Genomic_DNA"/>
</dbReference>
<proteinExistence type="predicted"/>